<evidence type="ECO:0000313" key="1">
    <source>
        <dbReference type="EMBL" id="KPJ63459.1"/>
    </source>
</evidence>
<sequence>MEYLPITKADQELIEAATSVIRKNYVPGKHHVGGCDYGGREGTSCDFTVRDMQGADQVLWAGY</sequence>
<dbReference type="Proteomes" id="UP000051861">
    <property type="component" value="Unassembled WGS sequence"/>
</dbReference>
<protein>
    <submittedName>
        <fullName evidence="1">Uncharacterized protein</fullName>
    </submittedName>
</protein>
<reference evidence="1 2" key="1">
    <citation type="journal article" date="2015" name="Microbiome">
        <title>Genomic resolution of linkages in carbon, nitrogen, and sulfur cycling among widespread estuary sediment bacteria.</title>
        <authorList>
            <person name="Baker B.J."/>
            <person name="Lazar C.S."/>
            <person name="Teske A.P."/>
            <person name="Dick G.J."/>
        </authorList>
    </citation>
    <scope>NUCLEOTIDE SEQUENCE [LARGE SCALE GENOMIC DNA]</scope>
    <source>
        <strain evidence="1">DG_54_3</strain>
    </source>
</reference>
<organism evidence="1 2">
    <name type="scientific">candidate division WOR-1 bacterium DG_54_3</name>
    <dbReference type="NCBI Taxonomy" id="1703775"/>
    <lineage>
        <taxon>Bacteria</taxon>
        <taxon>Bacillati</taxon>
        <taxon>Saganbacteria</taxon>
    </lineage>
</organism>
<dbReference type="EMBL" id="LIZX01000235">
    <property type="protein sequence ID" value="KPJ63459.1"/>
    <property type="molecule type" value="Genomic_DNA"/>
</dbReference>
<gene>
    <name evidence="1" type="ORF">AMJ44_14460</name>
</gene>
<comment type="caution">
    <text evidence="1">The sequence shown here is derived from an EMBL/GenBank/DDBJ whole genome shotgun (WGS) entry which is preliminary data.</text>
</comment>
<evidence type="ECO:0000313" key="2">
    <source>
        <dbReference type="Proteomes" id="UP000051861"/>
    </source>
</evidence>
<dbReference type="AlphaFoldDB" id="A0A0S7XMR1"/>
<proteinExistence type="predicted"/>
<name>A0A0S7XMR1_UNCSA</name>
<accession>A0A0S7XMR1</accession>